<evidence type="ECO:0000256" key="5">
    <source>
        <dbReference type="ARBA" id="ARBA00022679"/>
    </source>
</evidence>
<evidence type="ECO:0000259" key="11">
    <source>
        <dbReference type="PROSITE" id="PS50011"/>
    </source>
</evidence>
<dbReference type="InterPro" id="IPR001680">
    <property type="entry name" value="WD40_rpt"/>
</dbReference>
<organism evidence="12 13">
    <name type="scientific">Elaeophora elaphi</name>
    <dbReference type="NCBI Taxonomy" id="1147741"/>
    <lineage>
        <taxon>Eukaryota</taxon>
        <taxon>Metazoa</taxon>
        <taxon>Ecdysozoa</taxon>
        <taxon>Nematoda</taxon>
        <taxon>Chromadorea</taxon>
        <taxon>Rhabditida</taxon>
        <taxon>Spirurina</taxon>
        <taxon>Spiruromorpha</taxon>
        <taxon>Filarioidea</taxon>
        <taxon>Onchocercidae</taxon>
        <taxon>Elaeophora</taxon>
    </lineage>
</organism>
<dbReference type="Pfam" id="PF00400">
    <property type="entry name" value="WD40"/>
    <property type="match status" value="2"/>
</dbReference>
<dbReference type="Proteomes" id="UP000050640">
    <property type="component" value="Unplaced"/>
</dbReference>
<dbReference type="SUPFAM" id="SSF50978">
    <property type="entry name" value="WD40 repeat-like"/>
    <property type="match status" value="1"/>
</dbReference>
<dbReference type="GO" id="GO:0034272">
    <property type="term" value="C:phosphatidylinositol 3-kinase complex, class III, type II"/>
    <property type="evidence" value="ECO:0007669"/>
    <property type="project" value="TreeGrafter"/>
</dbReference>
<dbReference type="SMART" id="SM00220">
    <property type="entry name" value="S_TKc"/>
    <property type="match status" value="1"/>
</dbReference>
<evidence type="ECO:0000313" key="13">
    <source>
        <dbReference type="WBParaSite" id="EEL_0000117101-mRNA-1"/>
    </source>
</evidence>
<dbReference type="GO" id="GO:0005524">
    <property type="term" value="F:ATP binding"/>
    <property type="evidence" value="ECO:0007669"/>
    <property type="project" value="UniProtKB-KW"/>
</dbReference>
<keyword evidence="5" id="KW-0808">Transferase</keyword>
<evidence type="ECO:0000256" key="7">
    <source>
        <dbReference type="ARBA" id="ARBA00022741"/>
    </source>
</evidence>
<dbReference type="InterPro" id="IPR045162">
    <property type="entry name" value="Vps15-like"/>
</dbReference>
<evidence type="ECO:0000256" key="4">
    <source>
        <dbReference type="ARBA" id="ARBA00022574"/>
    </source>
</evidence>
<dbReference type="GO" id="GO:0016236">
    <property type="term" value="P:macroautophagy"/>
    <property type="evidence" value="ECO:0007669"/>
    <property type="project" value="InterPro"/>
</dbReference>
<dbReference type="PANTHER" id="PTHR17583:SF0">
    <property type="entry name" value="PHOSPHOINOSITIDE 3-KINASE REGULATORY SUBUNIT 4"/>
    <property type="match status" value="1"/>
</dbReference>
<dbReference type="InterPro" id="IPR008271">
    <property type="entry name" value="Ser/Thr_kinase_AS"/>
</dbReference>
<name>A0A0R3RI64_9BILA</name>
<protein>
    <recommendedName>
        <fullName evidence="2">non-specific serine/threonine protein kinase</fullName>
        <ecNumber evidence="2">2.7.11.1</ecNumber>
    </recommendedName>
</protein>
<feature type="repeat" description="WD" evidence="10">
    <location>
        <begin position="1347"/>
        <end position="1363"/>
    </location>
</feature>
<dbReference type="STRING" id="1147741.A0A0R3RI64"/>
<evidence type="ECO:0000256" key="1">
    <source>
        <dbReference type="ARBA" id="ARBA00004419"/>
    </source>
</evidence>
<dbReference type="GO" id="GO:0034271">
    <property type="term" value="C:phosphatidylinositol 3-kinase complex, class III, type I"/>
    <property type="evidence" value="ECO:0007669"/>
    <property type="project" value="TreeGrafter"/>
</dbReference>
<dbReference type="SUPFAM" id="SSF48371">
    <property type="entry name" value="ARM repeat"/>
    <property type="match status" value="1"/>
</dbReference>
<keyword evidence="9" id="KW-0067">ATP-binding</keyword>
<reference evidence="13" key="1">
    <citation type="submission" date="2017-02" db="UniProtKB">
        <authorList>
            <consortium name="WormBaseParasite"/>
        </authorList>
    </citation>
    <scope>IDENTIFICATION</scope>
</reference>
<dbReference type="InterPro" id="IPR016024">
    <property type="entry name" value="ARM-type_fold"/>
</dbReference>
<proteinExistence type="predicted"/>
<evidence type="ECO:0000313" key="12">
    <source>
        <dbReference type="Proteomes" id="UP000050640"/>
    </source>
</evidence>
<dbReference type="GO" id="GO:0004674">
    <property type="term" value="F:protein serine/threonine kinase activity"/>
    <property type="evidence" value="ECO:0007669"/>
    <property type="project" value="UniProtKB-KW"/>
</dbReference>
<dbReference type="WBParaSite" id="EEL_0000117101-mRNA-1">
    <property type="protein sequence ID" value="EEL_0000117101-mRNA-1"/>
    <property type="gene ID" value="EEL_0000117101"/>
</dbReference>
<dbReference type="PROSITE" id="PS00108">
    <property type="entry name" value="PROTEIN_KINASE_ST"/>
    <property type="match status" value="1"/>
</dbReference>
<dbReference type="Gene3D" id="1.25.10.10">
    <property type="entry name" value="Leucine-rich Repeat Variant"/>
    <property type="match status" value="1"/>
</dbReference>
<dbReference type="GO" id="GO:0006623">
    <property type="term" value="P:protein targeting to vacuole"/>
    <property type="evidence" value="ECO:0007669"/>
    <property type="project" value="TreeGrafter"/>
</dbReference>
<dbReference type="SUPFAM" id="SSF56112">
    <property type="entry name" value="Protein kinase-like (PK-like)"/>
    <property type="match status" value="1"/>
</dbReference>
<feature type="domain" description="Protein kinase" evidence="11">
    <location>
        <begin position="7"/>
        <end position="288"/>
    </location>
</feature>
<dbReference type="InterPro" id="IPR015943">
    <property type="entry name" value="WD40/YVTN_repeat-like_dom_sf"/>
</dbReference>
<keyword evidence="3" id="KW-0723">Serine/threonine-protein kinase</keyword>
<dbReference type="PROSITE" id="PS50294">
    <property type="entry name" value="WD_REPEATS_REGION"/>
    <property type="match status" value="2"/>
</dbReference>
<keyword evidence="6" id="KW-0677">Repeat</keyword>
<evidence type="ECO:0000256" key="2">
    <source>
        <dbReference type="ARBA" id="ARBA00012513"/>
    </source>
</evidence>
<dbReference type="InterPro" id="IPR055231">
    <property type="entry name" value="2AA_helical"/>
</dbReference>
<keyword evidence="8" id="KW-0418">Kinase</keyword>
<dbReference type="Gene3D" id="2.130.10.10">
    <property type="entry name" value="YVTN repeat-like/Quinoprotein amine dehydrogenase"/>
    <property type="match status" value="2"/>
</dbReference>
<evidence type="ECO:0000256" key="6">
    <source>
        <dbReference type="ARBA" id="ARBA00022737"/>
    </source>
</evidence>
<dbReference type="InterPro" id="IPR011989">
    <property type="entry name" value="ARM-like"/>
</dbReference>
<keyword evidence="12" id="KW-1185">Reference proteome</keyword>
<dbReference type="PROSITE" id="PS50011">
    <property type="entry name" value="PROTEIN_KINASE_DOM"/>
    <property type="match status" value="1"/>
</dbReference>
<evidence type="ECO:0000256" key="9">
    <source>
        <dbReference type="ARBA" id="ARBA00022840"/>
    </source>
</evidence>
<dbReference type="PANTHER" id="PTHR17583">
    <property type="entry name" value="PHOSPHOINOSITIDE 3-KINASE REGULATORY SUBUNIT 4"/>
    <property type="match status" value="1"/>
</dbReference>
<sequence length="1363" mass="154998">MEDLKMLFICFSLGSTRFMKVARVDHAEGPSVLKIFVLQDPSFSIDLYRDQVIQIRDLLCNAYNCCPFRRVYVTSRCVILSRPFQKYTLYDRITTHPYLTDIEKRWITFHLFKALAQCEYAEVCHGDIKTQNILVSSYNWVQLTDFASFKPASIPSDDPSYFTFFFDTSRRLSCCLAPERFCTSQELNLLPNLPGEFMDVSKGLTHAMDIFSLGCVLVELFTEGQCPFTYDLLVKYKHASDAEAQATIQKIQEQLPEELRSMIGLMLHRNPAKRPKASVLVRDYSPLLFPPIFDHFLYGYINTFRPKYIQTNVSLEEAQTSELIEPDDAIIKLSFDMQATVVKLSEKAELNGKPFDQLRGLLLIIALATANMRSLKSLTIKFESMKLLHRYVPWVDISVVANRILPYLVEMMFDCMIQVKCEAIYSVTSLITSFKEIPRHETGLFMDYLFPRLKYVSVDASPVVRIILAQNLGRLAEASFRFVYEKRKNLTKDLLDGSMVTEMDDTECEKYFTKHETKALQQTIVDIFVGLCDADTIVKHSVLSRRSLTELCPYFDPRKEFNFVFKNTFQYFMSCFIATEVLLSHLITFLNDKVDWRLRAGFFECCPVIAEFIGREGTYILQALLQQGLHDYEEFVQFSTLVCICRLCEKDLLEKSAIYELLNDVVPFLSHPSEYLRMATLNILSTLDAKFSVADMLCRVMPAVEPYLKERLIKLRNKFVVAASLKPHIPRPIWNYVVNTSPVKVLLDFMADKQIYAALDGGPDSMFAVSRKYQPVSAQLESCLKHLENLGLDQNVEDKLVRFEDMITKMVDFRTSLGANLNRKLGVIDLAQTDVKLHAFDLSSDPKTACVKTISASGAYPAEWRNIYDDINTLASKFIEPSGSFLASESRESPEYALLTSGFSHLRADRNFTAPLSACKIMLSELLTHKRERYAKRQRFHPIIYSGSSSANSNSSLPLPSIRLGSNLVSHLHEHKAAVNKLTQSPNGCYFASAGADGLVKLWSLNRIQGDLSMIVRADATFTYGGQEISSVQFLGRTGSHLAISTEDCRISIIDAERMQLLTKISFDKEGEGPPVDIIAADNLLYVLTHHNNIFCLDCRIPTYERAVLGCKPKVVWRHRIKNEYGLITSFCVDPVSQNWMCLTSTSRYIILWDLRFGVEVNSWPHPNDACRMLRCWPAYPIVNEHAGNSCAEIWTASSCAFELSRWKLETAQRTHVIWPSSSKPLQYSMKDKHVTAALATCPLTGRIFTGDSLGAIRSYNLSDPNECFYLSGSLRRTAEAVSSSLSEHFASIRYNKSVIDTIEVFSETVTATDYISELLFSFIDIFSIFQLTVCHKSPITDLLCCGEYLISSSRDGVIKVWK</sequence>
<dbReference type="InterPro" id="IPR036322">
    <property type="entry name" value="WD40_repeat_dom_sf"/>
</dbReference>
<keyword evidence="4 10" id="KW-0853">WD repeat</keyword>
<dbReference type="Pfam" id="PF00069">
    <property type="entry name" value="Pkinase"/>
    <property type="match status" value="1"/>
</dbReference>
<dbReference type="GO" id="GO:0005776">
    <property type="term" value="C:autophagosome"/>
    <property type="evidence" value="ECO:0007669"/>
    <property type="project" value="UniProtKB-SubCell"/>
</dbReference>
<dbReference type="PROSITE" id="PS50082">
    <property type="entry name" value="WD_REPEATS_2"/>
    <property type="match status" value="2"/>
</dbReference>
<dbReference type="EC" id="2.7.11.1" evidence="2"/>
<evidence type="ECO:0000256" key="10">
    <source>
        <dbReference type="PROSITE-ProRule" id="PRU00221"/>
    </source>
</evidence>
<feature type="repeat" description="WD" evidence="10">
    <location>
        <begin position="972"/>
        <end position="1006"/>
    </location>
</feature>
<dbReference type="Pfam" id="PF22956">
    <property type="entry name" value="VPS15-like_hel"/>
    <property type="match status" value="1"/>
</dbReference>
<accession>A0A0R3RI64</accession>
<evidence type="ECO:0000256" key="8">
    <source>
        <dbReference type="ARBA" id="ARBA00022777"/>
    </source>
</evidence>
<dbReference type="GO" id="GO:0071561">
    <property type="term" value="C:nucleus-vacuole junction"/>
    <property type="evidence" value="ECO:0007669"/>
    <property type="project" value="TreeGrafter"/>
</dbReference>
<dbReference type="GO" id="GO:0045324">
    <property type="term" value="P:late endosome to vacuole transport"/>
    <property type="evidence" value="ECO:0007669"/>
    <property type="project" value="InterPro"/>
</dbReference>
<dbReference type="InterPro" id="IPR000719">
    <property type="entry name" value="Prot_kinase_dom"/>
</dbReference>
<dbReference type="Gene3D" id="1.10.510.10">
    <property type="entry name" value="Transferase(Phosphotransferase) domain 1"/>
    <property type="match status" value="1"/>
</dbReference>
<dbReference type="InterPro" id="IPR011009">
    <property type="entry name" value="Kinase-like_dom_sf"/>
</dbReference>
<dbReference type="GO" id="GO:0005770">
    <property type="term" value="C:late endosome"/>
    <property type="evidence" value="ECO:0007669"/>
    <property type="project" value="TreeGrafter"/>
</dbReference>
<evidence type="ECO:0000256" key="3">
    <source>
        <dbReference type="ARBA" id="ARBA00022527"/>
    </source>
</evidence>
<comment type="subcellular location">
    <subcellularLocation>
        <location evidence="1">Cytoplasmic vesicle</location>
        <location evidence="1">Autophagosome</location>
    </subcellularLocation>
</comment>
<keyword evidence="7" id="KW-0547">Nucleotide-binding</keyword>
<dbReference type="SMART" id="SM00320">
    <property type="entry name" value="WD40"/>
    <property type="match status" value="4"/>
</dbReference>